<feature type="domain" description="N-acetyltransferase" evidence="1">
    <location>
        <begin position="13"/>
        <end position="179"/>
    </location>
</feature>
<dbReference type="Proteomes" id="UP000290253">
    <property type="component" value="Unassembled WGS sequence"/>
</dbReference>
<accession>A0A4Q1SK57</accession>
<dbReference type="GO" id="GO:0016747">
    <property type="term" value="F:acyltransferase activity, transferring groups other than amino-acyl groups"/>
    <property type="evidence" value="ECO:0007669"/>
    <property type="project" value="InterPro"/>
</dbReference>
<dbReference type="InterPro" id="IPR016181">
    <property type="entry name" value="Acyl_CoA_acyltransferase"/>
</dbReference>
<keyword evidence="3" id="KW-1185">Reference proteome</keyword>
<dbReference type="AlphaFoldDB" id="A0A4Q1SK57"/>
<sequence>MAVAPATLTGKHVQLEPMTMEHFEALSEVAFDPAIWRWMPLRVENPADLRSWMNQAIEQAAAGKALPWVTRSLADGRLVGSTRFLDIDTRNRGLEIGSTWISAQYQRTGINVEAKLLQLTHAFETMGAIRVALKTHHENQRSQTAIAALGATREGVFRNHMIQPDGSIRHTVWFSITREDWPEVKQRLEARLAGGRAVAAS</sequence>
<name>A0A4Q1SK57_9BACT</name>
<dbReference type="InterPro" id="IPR000182">
    <property type="entry name" value="GNAT_dom"/>
</dbReference>
<dbReference type="PANTHER" id="PTHR43610">
    <property type="entry name" value="BLL6696 PROTEIN"/>
    <property type="match status" value="1"/>
</dbReference>
<reference evidence="2 3" key="1">
    <citation type="journal article" date="2016" name="Int. J. Syst. Evol. Microbiol.">
        <title>Acidipila dinghuensis sp. nov., an acidobacterium isolated from forest soil.</title>
        <authorList>
            <person name="Jiang Y.W."/>
            <person name="Wang J."/>
            <person name="Chen M.H."/>
            <person name="Lv Y.Y."/>
            <person name="Qiu L.H."/>
        </authorList>
    </citation>
    <scope>NUCLEOTIDE SEQUENCE [LARGE SCALE GENOMIC DNA]</scope>
    <source>
        <strain evidence="2 3">DHOF10</strain>
    </source>
</reference>
<keyword evidence="2" id="KW-0808">Transferase</keyword>
<gene>
    <name evidence="2" type="ORF">ESZ00_00480</name>
</gene>
<dbReference type="EMBL" id="SDMK01000001">
    <property type="protein sequence ID" value="RXS98061.1"/>
    <property type="molecule type" value="Genomic_DNA"/>
</dbReference>
<dbReference type="Gene3D" id="3.40.630.30">
    <property type="match status" value="1"/>
</dbReference>
<dbReference type="PROSITE" id="PS51186">
    <property type="entry name" value="GNAT"/>
    <property type="match status" value="1"/>
</dbReference>
<dbReference type="SUPFAM" id="SSF55729">
    <property type="entry name" value="Acyl-CoA N-acyltransferases (Nat)"/>
    <property type="match status" value="1"/>
</dbReference>
<evidence type="ECO:0000259" key="1">
    <source>
        <dbReference type="PROSITE" id="PS51186"/>
    </source>
</evidence>
<dbReference type="OrthoDB" id="9795199at2"/>
<organism evidence="2 3">
    <name type="scientific">Silvibacterium dinghuense</name>
    <dbReference type="NCBI Taxonomy" id="1560006"/>
    <lineage>
        <taxon>Bacteria</taxon>
        <taxon>Pseudomonadati</taxon>
        <taxon>Acidobacteriota</taxon>
        <taxon>Terriglobia</taxon>
        <taxon>Terriglobales</taxon>
        <taxon>Acidobacteriaceae</taxon>
        <taxon>Silvibacterium</taxon>
    </lineage>
</organism>
<protein>
    <submittedName>
        <fullName evidence="2">N-acetyltransferase</fullName>
    </submittedName>
</protein>
<evidence type="ECO:0000313" key="2">
    <source>
        <dbReference type="EMBL" id="RXS98061.1"/>
    </source>
</evidence>
<dbReference type="Pfam" id="PF13302">
    <property type="entry name" value="Acetyltransf_3"/>
    <property type="match status" value="1"/>
</dbReference>
<comment type="caution">
    <text evidence="2">The sequence shown here is derived from an EMBL/GenBank/DDBJ whole genome shotgun (WGS) entry which is preliminary data.</text>
</comment>
<dbReference type="PANTHER" id="PTHR43610:SF1">
    <property type="entry name" value="N-ACETYLTRANSFERASE DOMAIN-CONTAINING PROTEIN"/>
    <property type="match status" value="1"/>
</dbReference>
<evidence type="ECO:0000313" key="3">
    <source>
        <dbReference type="Proteomes" id="UP000290253"/>
    </source>
</evidence>
<proteinExistence type="predicted"/>